<evidence type="ECO:0000256" key="3">
    <source>
        <dbReference type="ARBA" id="ARBA00011233"/>
    </source>
</evidence>
<dbReference type="PANTHER" id="PTHR30246:SF1">
    <property type="entry name" value="2-DEHYDRO-3-DEOXY-6-PHOSPHOGALACTONATE ALDOLASE-RELATED"/>
    <property type="match status" value="1"/>
</dbReference>
<dbReference type="Proteomes" id="UP000249610">
    <property type="component" value="Unassembled WGS sequence"/>
</dbReference>
<evidence type="ECO:0000313" key="7">
    <source>
        <dbReference type="Proteomes" id="UP000249610"/>
    </source>
</evidence>
<comment type="subunit">
    <text evidence="3">Homotrimer.</text>
</comment>
<comment type="similarity">
    <text evidence="2">Belongs to the KHG/KDPG aldolase family.</text>
</comment>
<organism evidence="6 7">
    <name type="scientific">Algoriphagus yeomjeoni</name>
    <dbReference type="NCBI Taxonomy" id="291403"/>
    <lineage>
        <taxon>Bacteria</taxon>
        <taxon>Pseudomonadati</taxon>
        <taxon>Bacteroidota</taxon>
        <taxon>Cytophagia</taxon>
        <taxon>Cytophagales</taxon>
        <taxon>Cyclobacteriaceae</taxon>
        <taxon>Algoriphagus</taxon>
    </lineage>
</organism>
<proteinExistence type="inferred from homology"/>
<dbReference type="InterPro" id="IPR013785">
    <property type="entry name" value="Aldolase_TIM"/>
</dbReference>
<dbReference type="CDD" id="cd00452">
    <property type="entry name" value="KDPG_aldolase"/>
    <property type="match status" value="1"/>
</dbReference>
<evidence type="ECO:0000256" key="4">
    <source>
        <dbReference type="ARBA" id="ARBA00023239"/>
    </source>
</evidence>
<keyword evidence="7" id="KW-1185">Reference proteome</keyword>
<dbReference type="SUPFAM" id="SSF51569">
    <property type="entry name" value="Aldolase"/>
    <property type="match status" value="1"/>
</dbReference>
<sequence>MQETPNHMSNSTTLFWDKFNSAPIVGIIRGQSLESVLKIAEAYESAGLTTLEITMNTAGAAEMISTLRSKFPELNIGAGTVCNLSELREAIDAGAQFIVTPIIDETVIEHAVDENIPIFPGAFSPTEIYKAWSLGASAVKVFPATNLGVEFIKDVLGPLDQVKLLPTGGVSRSNIKSFFEAGAIGVGMGSSLIDKKLVEAGDFEGLKKHFISVKAEIQNFVKG</sequence>
<reference evidence="6 7" key="1">
    <citation type="submission" date="2018-06" db="EMBL/GenBank/DDBJ databases">
        <title>Genomic Encyclopedia of Archaeal and Bacterial Type Strains, Phase II (KMG-II): from individual species to whole genera.</title>
        <authorList>
            <person name="Goeker M."/>
        </authorList>
    </citation>
    <scope>NUCLEOTIDE SEQUENCE [LARGE SCALE GENOMIC DNA]</scope>
    <source>
        <strain evidence="6 7">DSM 23446</strain>
    </source>
</reference>
<dbReference type="InterPro" id="IPR000887">
    <property type="entry name" value="Aldlse_KDPG_KHG"/>
</dbReference>
<comment type="caution">
    <text evidence="6">The sequence shown here is derived from an EMBL/GenBank/DDBJ whole genome shotgun (WGS) entry which is preliminary data.</text>
</comment>
<dbReference type="GO" id="GO:0016829">
    <property type="term" value="F:lyase activity"/>
    <property type="evidence" value="ECO:0007669"/>
    <property type="project" value="UniProtKB-KW"/>
</dbReference>
<comment type="pathway">
    <text evidence="1">Carbohydrate acid metabolism.</text>
</comment>
<keyword evidence="5" id="KW-0119">Carbohydrate metabolism</keyword>
<evidence type="ECO:0000256" key="1">
    <source>
        <dbReference type="ARBA" id="ARBA00004761"/>
    </source>
</evidence>
<keyword evidence="4" id="KW-0456">Lyase</keyword>
<evidence type="ECO:0000256" key="2">
    <source>
        <dbReference type="ARBA" id="ARBA00006906"/>
    </source>
</evidence>
<protein>
    <submittedName>
        <fullName evidence="6">2-dehydro-3-deoxyphosphogluconate aldolase/(4S)-4-hydroxy-2-oxoglutarate aldolase</fullName>
    </submittedName>
</protein>
<dbReference type="NCBIfam" id="TIGR01182">
    <property type="entry name" value="eda"/>
    <property type="match status" value="1"/>
</dbReference>
<gene>
    <name evidence="6" type="ORF">LV83_02402</name>
</gene>
<accession>A0A327PD34</accession>
<dbReference type="PANTHER" id="PTHR30246">
    <property type="entry name" value="2-KETO-3-DEOXY-6-PHOSPHOGLUCONATE ALDOLASE"/>
    <property type="match status" value="1"/>
</dbReference>
<dbReference type="Pfam" id="PF01081">
    <property type="entry name" value="Aldolase"/>
    <property type="match status" value="1"/>
</dbReference>
<evidence type="ECO:0000313" key="6">
    <source>
        <dbReference type="EMBL" id="RAI89361.1"/>
    </source>
</evidence>
<evidence type="ECO:0000256" key="5">
    <source>
        <dbReference type="ARBA" id="ARBA00023277"/>
    </source>
</evidence>
<name>A0A327PD34_9BACT</name>
<dbReference type="Gene3D" id="3.20.20.70">
    <property type="entry name" value="Aldolase class I"/>
    <property type="match status" value="1"/>
</dbReference>
<dbReference type="AlphaFoldDB" id="A0A327PD34"/>
<dbReference type="EMBL" id="QLLK01000006">
    <property type="protein sequence ID" value="RAI89361.1"/>
    <property type="molecule type" value="Genomic_DNA"/>
</dbReference>